<sequence>MFYGQGDVFLGISYVQPPIGNLRFKKPERLDKFLSVPYNATYLRPACPQADVPDISEDCLHLNIYTPQANSTDSYGVMIWIHGGSLKQGSAQNYAIPSVIRNFVSRKIIVVIIQYRLGMLGYFTTFTEEFPPNRGALDQIEAIKFVKEEIANFGGNPNKITLVGQSAGAASIAGHLFSPLSQKLFQGAIMQSGSLLTCFDGSMGFQNLSSQRANQLCQFSPEQWNLHNYTSLASCLSKMPYSEWISLDGSLLRGWEMVKDGYFLHDIPRKLMTTRPKIPVMYGNCKDEWSYFGTFWTHLILLFMYL</sequence>
<evidence type="ECO:0000313" key="7">
    <source>
        <dbReference type="WBParaSite" id="PSU_v2.g13748.t1"/>
    </source>
</evidence>
<evidence type="ECO:0000313" key="6">
    <source>
        <dbReference type="Proteomes" id="UP000887577"/>
    </source>
</evidence>
<dbReference type="WBParaSite" id="PSU_v2.g13748.t1">
    <property type="protein sequence ID" value="PSU_v2.g13748.t1"/>
    <property type="gene ID" value="PSU_v2.g13748"/>
</dbReference>
<evidence type="ECO:0000256" key="4">
    <source>
        <dbReference type="RuleBase" id="RU361235"/>
    </source>
</evidence>
<keyword evidence="6" id="KW-1185">Reference proteome</keyword>
<reference evidence="7" key="1">
    <citation type="submission" date="2022-11" db="UniProtKB">
        <authorList>
            <consortium name="WormBaseParasite"/>
        </authorList>
    </citation>
    <scope>IDENTIFICATION</scope>
</reference>
<dbReference type="PROSITE" id="PS00122">
    <property type="entry name" value="CARBOXYLESTERASE_B_1"/>
    <property type="match status" value="1"/>
</dbReference>
<protein>
    <recommendedName>
        <fullName evidence="4">Carboxylic ester hydrolase</fullName>
        <ecNumber evidence="4">3.1.1.-</ecNumber>
    </recommendedName>
</protein>
<evidence type="ECO:0000256" key="3">
    <source>
        <dbReference type="ARBA" id="ARBA00022801"/>
    </source>
</evidence>
<evidence type="ECO:0000256" key="2">
    <source>
        <dbReference type="ARBA" id="ARBA00022487"/>
    </source>
</evidence>
<keyword evidence="2" id="KW-0719">Serine esterase</keyword>
<dbReference type="AlphaFoldDB" id="A0A914Y0L8"/>
<proteinExistence type="inferred from homology"/>
<evidence type="ECO:0000256" key="1">
    <source>
        <dbReference type="ARBA" id="ARBA00005964"/>
    </source>
</evidence>
<dbReference type="Gene3D" id="3.40.50.1820">
    <property type="entry name" value="alpha/beta hydrolase"/>
    <property type="match status" value="1"/>
</dbReference>
<dbReference type="EC" id="3.1.1.-" evidence="4"/>
<dbReference type="PANTHER" id="PTHR11559">
    <property type="entry name" value="CARBOXYLESTERASE"/>
    <property type="match status" value="1"/>
</dbReference>
<dbReference type="InterPro" id="IPR002018">
    <property type="entry name" value="CarbesteraseB"/>
</dbReference>
<comment type="similarity">
    <text evidence="1 4">Belongs to the type-B carboxylesterase/lipase family.</text>
</comment>
<name>A0A914Y0L8_9BILA</name>
<feature type="domain" description="Carboxylesterase type B" evidence="5">
    <location>
        <begin position="7"/>
        <end position="295"/>
    </location>
</feature>
<dbReference type="GO" id="GO:0052689">
    <property type="term" value="F:carboxylic ester hydrolase activity"/>
    <property type="evidence" value="ECO:0007669"/>
    <property type="project" value="UniProtKB-KW"/>
</dbReference>
<dbReference type="Proteomes" id="UP000887577">
    <property type="component" value="Unplaced"/>
</dbReference>
<dbReference type="InterPro" id="IPR050309">
    <property type="entry name" value="Type-B_Carboxylest/Lipase"/>
</dbReference>
<keyword evidence="3 4" id="KW-0378">Hydrolase</keyword>
<dbReference type="InterPro" id="IPR019826">
    <property type="entry name" value="Carboxylesterase_B_AS"/>
</dbReference>
<accession>A0A914Y0L8</accession>
<dbReference type="SUPFAM" id="SSF53474">
    <property type="entry name" value="alpha/beta-Hydrolases"/>
    <property type="match status" value="1"/>
</dbReference>
<evidence type="ECO:0000259" key="5">
    <source>
        <dbReference type="Pfam" id="PF00135"/>
    </source>
</evidence>
<dbReference type="InterPro" id="IPR029058">
    <property type="entry name" value="AB_hydrolase_fold"/>
</dbReference>
<dbReference type="Pfam" id="PF00135">
    <property type="entry name" value="COesterase"/>
    <property type="match status" value="1"/>
</dbReference>
<organism evidence="6 7">
    <name type="scientific">Panagrolaimus superbus</name>
    <dbReference type="NCBI Taxonomy" id="310955"/>
    <lineage>
        <taxon>Eukaryota</taxon>
        <taxon>Metazoa</taxon>
        <taxon>Ecdysozoa</taxon>
        <taxon>Nematoda</taxon>
        <taxon>Chromadorea</taxon>
        <taxon>Rhabditida</taxon>
        <taxon>Tylenchina</taxon>
        <taxon>Panagrolaimomorpha</taxon>
        <taxon>Panagrolaimoidea</taxon>
        <taxon>Panagrolaimidae</taxon>
        <taxon>Panagrolaimus</taxon>
    </lineage>
</organism>